<reference evidence="4 5" key="1">
    <citation type="submission" date="2018-11" db="EMBL/GenBank/DDBJ databases">
        <title>Genomic Encyclopedia of Type Strains, Phase IV (KMG-IV): sequencing the most valuable type-strain genomes for metagenomic binning, comparative biology and taxonomic classification.</title>
        <authorList>
            <person name="Goeker M."/>
        </authorList>
    </citation>
    <scope>NUCLEOTIDE SEQUENCE [LARGE SCALE GENOMIC DNA]</scope>
    <source>
        <strain evidence="4 5">DSM 18090</strain>
    </source>
</reference>
<protein>
    <submittedName>
        <fullName evidence="4">L-amino acid N-acyltransferase YncA</fullName>
    </submittedName>
</protein>
<evidence type="ECO:0000313" key="4">
    <source>
        <dbReference type="EMBL" id="RPF53408.1"/>
    </source>
</evidence>
<dbReference type="GO" id="GO:0016747">
    <property type="term" value="F:acyltransferase activity, transferring groups other than amino-acyl groups"/>
    <property type="evidence" value="ECO:0007669"/>
    <property type="project" value="InterPro"/>
</dbReference>
<accession>A0A3N5BUF9</accession>
<dbReference type="Gene3D" id="3.40.630.30">
    <property type="match status" value="1"/>
</dbReference>
<dbReference type="Pfam" id="PF00583">
    <property type="entry name" value="Acetyltransf_1"/>
    <property type="match status" value="1"/>
</dbReference>
<dbReference type="AlphaFoldDB" id="A0A3N5BUF9"/>
<name>A0A3N5BUF9_9BACI</name>
<dbReference type="CDD" id="cd04301">
    <property type="entry name" value="NAT_SF"/>
    <property type="match status" value="1"/>
</dbReference>
<organism evidence="4 5">
    <name type="scientific">Aquisalibacillus elongatus</name>
    <dbReference type="NCBI Taxonomy" id="485577"/>
    <lineage>
        <taxon>Bacteria</taxon>
        <taxon>Bacillati</taxon>
        <taxon>Bacillota</taxon>
        <taxon>Bacilli</taxon>
        <taxon>Bacillales</taxon>
        <taxon>Bacillaceae</taxon>
        <taxon>Aquisalibacillus</taxon>
    </lineage>
</organism>
<dbReference type="PROSITE" id="PS51186">
    <property type="entry name" value="GNAT"/>
    <property type="match status" value="1"/>
</dbReference>
<dbReference type="EMBL" id="RKRF01000009">
    <property type="protein sequence ID" value="RPF53408.1"/>
    <property type="molecule type" value="Genomic_DNA"/>
</dbReference>
<sequence>MNVREAVLSDAKGIAKVHIDSWRTTYKGLVPDQFLDSLDYDAREERWQNIIPNGKVWVAENNQGEVVGFASGGPERSGDYPSYEGEIYAIYILKDYQGQGLGKMLVKPIVEHLKQQGIGTMLVLVLEGNPATHFYESVGGKAIGTENLTIAGKSLNEIVYAWDQLPEL</sequence>
<dbReference type="RefSeq" id="WP_124221920.1">
    <property type="nucleotide sequence ID" value="NZ_RKRF01000009.1"/>
</dbReference>
<dbReference type="Proteomes" id="UP000276443">
    <property type="component" value="Unassembled WGS sequence"/>
</dbReference>
<evidence type="ECO:0000313" key="5">
    <source>
        <dbReference type="Proteomes" id="UP000276443"/>
    </source>
</evidence>
<dbReference type="SUPFAM" id="SSF55729">
    <property type="entry name" value="Acyl-CoA N-acyltransferases (Nat)"/>
    <property type="match status" value="1"/>
</dbReference>
<comment type="caution">
    <text evidence="4">The sequence shown here is derived from an EMBL/GenBank/DDBJ whole genome shotgun (WGS) entry which is preliminary data.</text>
</comment>
<keyword evidence="1 4" id="KW-0808">Transferase</keyword>
<evidence type="ECO:0000256" key="2">
    <source>
        <dbReference type="ARBA" id="ARBA00023315"/>
    </source>
</evidence>
<dbReference type="InterPro" id="IPR000182">
    <property type="entry name" value="GNAT_dom"/>
</dbReference>
<keyword evidence="5" id="KW-1185">Reference proteome</keyword>
<gene>
    <name evidence="4" type="ORF">EDC24_1907</name>
</gene>
<proteinExistence type="predicted"/>
<dbReference type="PANTHER" id="PTHR43877">
    <property type="entry name" value="AMINOALKYLPHOSPHONATE N-ACETYLTRANSFERASE-RELATED-RELATED"/>
    <property type="match status" value="1"/>
</dbReference>
<dbReference type="OrthoDB" id="5292888at2"/>
<feature type="domain" description="N-acetyltransferase" evidence="3">
    <location>
        <begin position="1"/>
        <end position="165"/>
    </location>
</feature>
<evidence type="ECO:0000256" key="1">
    <source>
        <dbReference type="ARBA" id="ARBA00022679"/>
    </source>
</evidence>
<keyword evidence="2 4" id="KW-0012">Acyltransferase</keyword>
<dbReference type="InterPro" id="IPR050832">
    <property type="entry name" value="Bact_Acetyltransf"/>
</dbReference>
<dbReference type="InterPro" id="IPR016181">
    <property type="entry name" value="Acyl_CoA_acyltransferase"/>
</dbReference>
<evidence type="ECO:0000259" key="3">
    <source>
        <dbReference type="PROSITE" id="PS51186"/>
    </source>
</evidence>